<accession>A0A5J4K6F2</accession>
<dbReference type="Proteomes" id="UP000334820">
    <property type="component" value="Unassembled WGS sequence"/>
</dbReference>
<sequence>MKALLHGLRLASPGLADRQELRQLFAVCGYGLCDPDYGDYGSELLLTAEESWLVKTCGGEPIAYADLRSQRVNQEIAGSAGLACLLRLLVHPDYRRRGLGTLLLRLVEEQASRLALALFPQSRGVTYVPLLLWTPILLGRDQQGALLFLEREGYAPLAFGCRHWPQTEAEAGAGNPDLLALLPLPMRPCRPVVIYAKEIALSLRTVLSAAAARDL</sequence>
<dbReference type="Pfam" id="PF00583">
    <property type="entry name" value="Acetyltransf_1"/>
    <property type="match status" value="1"/>
</dbReference>
<feature type="domain" description="N-acetyltransferase" evidence="1">
    <location>
        <begin position="6"/>
        <end position="185"/>
    </location>
</feature>
<dbReference type="SUPFAM" id="SSF55729">
    <property type="entry name" value="Acyl-CoA N-acyltransferases (Nat)"/>
    <property type="match status" value="1"/>
</dbReference>
<evidence type="ECO:0000259" key="1">
    <source>
        <dbReference type="PROSITE" id="PS51186"/>
    </source>
</evidence>
<dbReference type="InterPro" id="IPR000182">
    <property type="entry name" value="GNAT_dom"/>
</dbReference>
<dbReference type="InterPro" id="IPR016181">
    <property type="entry name" value="Acyl_CoA_acyltransferase"/>
</dbReference>
<dbReference type="RefSeq" id="WP_151727147.1">
    <property type="nucleotide sequence ID" value="NZ_BKZV01000001.1"/>
</dbReference>
<dbReference type="EMBL" id="BKZV01000001">
    <property type="protein sequence ID" value="GER82240.1"/>
    <property type="molecule type" value="Genomic_DNA"/>
</dbReference>
<evidence type="ECO:0000313" key="3">
    <source>
        <dbReference type="Proteomes" id="UP000334820"/>
    </source>
</evidence>
<name>A0A5J4K6F2_9CHLR</name>
<dbReference type="Gene3D" id="3.40.630.30">
    <property type="match status" value="1"/>
</dbReference>
<reference evidence="2 3" key="1">
    <citation type="journal article" date="2019" name="Int. J. Syst. Evol. Microbiol.">
        <title>Thermogemmatispora aurantia sp. nov. and Thermogemmatispora argillosa sp. nov., within the class Ktedonobacteria, and emended description of the genus Thermogemmatispora.</title>
        <authorList>
            <person name="Zheng Y."/>
            <person name="Wang C.M."/>
            <person name="Sakai Y."/>
            <person name="Abe K."/>
            <person name="Yokota A."/>
            <person name="Yabe S."/>
        </authorList>
    </citation>
    <scope>NUCLEOTIDE SEQUENCE [LARGE SCALE GENOMIC DNA]</scope>
    <source>
        <strain evidence="2 3">A1-2</strain>
    </source>
</reference>
<dbReference type="GO" id="GO:0016747">
    <property type="term" value="F:acyltransferase activity, transferring groups other than amino-acyl groups"/>
    <property type="evidence" value="ECO:0007669"/>
    <property type="project" value="InterPro"/>
</dbReference>
<dbReference type="AlphaFoldDB" id="A0A5J4K6F2"/>
<evidence type="ECO:0000313" key="2">
    <source>
        <dbReference type="EMBL" id="GER82240.1"/>
    </source>
</evidence>
<comment type="caution">
    <text evidence="2">The sequence shown here is derived from an EMBL/GenBank/DDBJ whole genome shotgun (WGS) entry which is preliminary data.</text>
</comment>
<dbReference type="PROSITE" id="PS51186">
    <property type="entry name" value="GNAT"/>
    <property type="match status" value="1"/>
</dbReference>
<protein>
    <recommendedName>
        <fullName evidence="1">N-acetyltransferase domain-containing protein</fullName>
    </recommendedName>
</protein>
<organism evidence="2 3">
    <name type="scientific">Thermogemmatispora aurantia</name>
    <dbReference type="NCBI Taxonomy" id="2045279"/>
    <lineage>
        <taxon>Bacteria</taxon>
        <taxon>Bacillati</taxon>
        <taxon>Chloroflexota</taxon>
        <taxon>Ktedonobacteria</taxon>
        <taxon>Thermogemmatisporales</taxon>
        <taxon>Thermogemmatisporaceae</taxon>
        <taxon>Thermogemmatispora</taxon>
    </lineage>
</organism>
<gene>
    <name evidence="2" type="ORF">KTAU_08780</name>
</gene>
<keyword evidence="3" id="KW-1185">Reference proteome</keyword>
<proteinExistence type="predicted"/>